<evidence type="ECO:0000313" key="2">
    <source>
        <dbReference type="Proteomes" id="UP000002971"/>
    </source>
</evidence>
<evidence type="ECO:0000313" key="1">
    <source>
        <dbReference type="EMBL" id="EGM50324.1"/>
    </source>
</evidence>
<protein>
    <submittedName>
        <fullName evidence="1">Uncharacterized protein</fullName>
    </submittedName>
</protein>
<proteinExistence type="predicted"/>
<gene>
    <name evidence="1" type="ORF">LRU_02006</name>
</gene>
<organism evidence="1 2">
    <name type="scientific">Ligilactobacillus ruminis SPM0211</name>
    <dbReference type="NCBI Taxonomy" id="1040964"/>
    <lineage>
        <taxon>Bacteria</taxon>
        <taxon>Bacillati</taxon>
        <taxon>Bacillota</taxon>
        <taxon>Bacilli</taxon>
        <taxon>Lactobacillales</taxon>
        <taxon>Lactobacillaceae</taxon>
        <taxon>Ligilactobacillus</taxon>
    </lineage>
</organism>
<comment type="caution">
    <text evidence="1">The sequence shown here is derived from an EMBL/GenBank/DDBJ whole genome shotgun (WGS) entry which is preliminary data.</text>
</comment>
<dbReference type="AlphaFoldDB" id="F7R2Q8"/>
<reference evidence="1 2" key="1">
    <citation type="journal article" date="2011" name="J. Bacteriol.">
        <title>Genome Sequence of Lactobacillus ruminis SPM0211, Isolated from a Fecal Sample from a Healthy Korean.</title>
        <authorList>
            <person name="Lee S."/>
            <person name="Cho Y.J."/>
            <person name="Lee A.H."/>
            <person name="Chun J."/>
            <person name="Ha N.J."/>
            <person name="Ko G."/>
        </authorList>
    </citation>
    <scope>NUCLEOTIDE SEQUENCE [LARGE SCALE GENOMIC DNA]</scope>
    <source>
        <strain evidence="1 2">SPM0211</strain>
    </source>
</reference>
<accession>F7R2Q8</accession>
<name>F7R2Q8_9LACO</name>
<dbReference type="EMBL" id="AFOJ01000007">
    <property type="protein sequence ID" value="EGM50324.1"/>
    <property type="molecule type" value="Genomic_DNA"/>
</dbReference>
<sequence length="45" mass="5291">MFPFIKTLKRNEVLTGLRANFKNRHFARNREAGFTGIFQKSTFCP</sequence>
<dbReference type="Proteomes" id="UP000002971">
    <property type="component" value="Unassembled WGS sequence"/>
</dbReference>